<sequence length="240" mass="25908">MENPMLSKVEDLSRGQYISEAASYSGIAFKEILMVVLVAASALVTIFSGYATMVTTAVACVGCLIMTFIVSFKPSTAGFISPLFAIFEGASIAMLSLIAESFLPGVVIQAVLLTFTIAIAAAMVFSQGWITVDGKFIKGVTIALGGLLLAYLLRFVLGYFFSIDFSFMNGGLIGIGIDLLIIGIATACLFIDYQQIQEAVQQGLPKEFEWYCAFSLLITLVWLYVRCIDLLLTISNMGDD</sequence>
<feature type="transmembrane region" description="Helical" evidence="1">
    <location>
        <begin position="137"/>
        <end position="161"/>
    </location>
</feature>
<evidence type="ECO:0000256" key="1">
    <source>
        <dbReference type="SAM" id="Phobius"/>
    </source>
</evidence>
<dbReference type="OrthoDB" id="116480at2"/>
<reference evidence="2 3" key="1">
    <citation type="submission" date="2016-10" db="EMBL/GenBank/DDBJ databases">
        <authorList>
            <person name="de Groot N.N."/>
        </authorList>
    </citation>
    <scope>NUCLEOTIDE SEQUENCE [LARGE SCALE GENOMIC DNA]</scope>
    <source>
        <strain evidence="2 3">S137</strain>
    </source>
</reference>
<gene>
    <name evidence="2" type="ORF">SAMN05216366_13121</name>
</gene>
<dbReference type="PANTHER" id="PTHR41282:SF1">
    <property type="entry name" value="CONSERVED TRANSMEMBRANE PROTEIN-RELATED"/>
    <property type="match status" value="1"/>
</dbReference>
<dbReference type="EMBL" id="FNJQ01000031">
    <property type="protein sequence ID" value="SDP64248.1"/>
    <property type="molecule type" value="Genomic_DNA"/>
</dbReference>
<evidence type="ECO:0000313" key="3">
    <source>
        <dbReference type="Proteomes" id="UP000182412"/>
    </source>
</evidence>
<dbReference type="InterPro" id="IPR010539">
    <property type="entry name" value="BaxI_1-like"/>
</dbReference>
<feature type="transmembrane region" description="Helical" evidence="1">
    <location>
        <begin position="211"/>
        <end position="234"/>
    </location>
</feature>
<keyword evidence="1" id="KW-1133">Transmembrane helix</keyword>
<feature type="transmembrane region" description="Helical" evidence="1">
    <location>
        <begin position="105"/>
        <end position="125"/>
    </location>
</feature>
<feature type="transmembrane region" description="Helical" evidence="1">
    <location>
        <begin position="167"/>
        <end position="191"/>
    </location>
</feature>
<proteinExistence type="predicted"/>
<dbReference type="AlphaFoldDB" id="A0A1H0UE34"/>
<organism evidence="2 3">
    <name type="scientific">Selenomonas ruminantium</name>
    <dbReference type="NCBI Taxonomy" id="971"/>
    <lineage>
        <taxon>Bacteria</taxon>
        <taxon>Bacillati</taxon>
        <taxon>Bacillota</taxon>
        <taxon>Negativicutes</taxon>
        <taxon>Selenomonadales</taxon>
        <taxon>Selenomonadaceae</taxon>
        <taxon>Selenomonas</taxon>
    </lineage>
</organism>
<dbReference type="RefSeq" id="WP_074573159.1">
    <property type="nucleotide sequence ID" value="NZ_FNJQ01000031.1"/>
</dbReference>
<dbReference type="Pfam" id="PF12811">
    <property type="entry name" value="BaxI_1"/>
    <property type="match status" value="1"/>
</dbReference>
<feature type="transmembrane region" description="Helical" evidence="1">
    <location>
        <begin position="21"/>
        <end position="44"/>
    </location>
</feature>
<dbReference type="PANTHER" id="PTHR41282">
    <property type="entry name" value="CONSERVED TRANSMEMBRANE PROTEIN-RELATED"/>
    <property type="match status" value="1"/>
</dbReference>
<evidence type="ECO:0000313" key="2">
    <source>
        <dbReference type="EMBL" id="SDP64248.1"/>
    </source>
</evidence>
<feature type="transmembrane region" description="Helical" evidence="1">
    <location>
        <begin position="79"/>
        <end position="99"/>
    </location>
</feature>
<dbReference type="Proteomes" id="UP000182412">
    <property type="component" value="Unassembled WGS sequence"/>
</dbReference>
<keyword evidence="1" id="KW-0812">Transmembrane</keyword>
<feature type="transmembrane region" description="Helical" evidence="1">
    <location>
        <begin position="50"/>
        <end position="72"/>
    </location>
</feature>
<name>A0A1H0UE34_SELRU</name>
<keyword evidence="1" id="KW-0472">Membrane</keyword>
<protein>
    <submittedName>
        <fullName evidence="2">Uncharacterized membrane protein, YccA/Bax inhibitor family</fullName>
    </submittedName>
</protein>
<accession>A0A1H0UE34</accession>